<dbReference type="InterPro" id="IPR045493">
    <property type="entry name" value="DUF6435"/>
</dbReference>
<organism evidence="1 2">
    <name type="scientific">Jejudonia soesokkakensis</name>
    <dbReference type="NCBI Taxonomy" id="1323432"/>
    <lineage>
        <taxon>Bacteria</taxon>
        <taxon>Pseudomonadati</taxon>
        <taxon>Bacteroidota</taxon>
        <taxon>Flavobacteriia</taxon>
        <taxon>Flavobacteriales</taxon>
        <taxon>Flavobacteriaceae</taxon>
        <taxon>Jejudonia</taxon>
    </lineage>
</organism>
<proteinExistence type="predicted"/>
<sequence>MSPWFRNNSRIEILKKKYTSLMRKSYKMALKDPEESERAHEEAEKIYEEIQYLNLKLADK</sequence>
<gene>
    <name evidence="1" type="ORF">ACFQO1_11830</name>
</gene>
<dbReference type="EMBL" id="JBHTBN010000006">
    <property type="protein sequence ID" value="MFC7358380.1"/>
    <property type="molecule type" value="Genomic_DNA"/>
</dbReference>
<dbReference type="NCBIfam" id="NF033487">
    <property type="entry name" value="Lacal_2735_fam"/>
    <property type="match status" value="1"/>
</dbReference>
<accession>A0ABW2MXQ0</accession>
<name>A0ABW2MXQ0_9FLAO</name>
<evidence type="ECO:0000313" key="2">
    <source>
        <dbReference type="Proteomes" id="UP001596415"/>
    </source>
</evidence>
<dbReference type="RefSeq" id="WP_380218344.1">
    <property type="nucleotide sequence ID" value="NZ_JBHTBN010000006.1"/>
</dbReference>
<protein>
    <submittedName>
        <fullName evidence="1">Lacal_2735 family protein</fullName>
    </submittedName>
</protein>
<comment type="caution">
    <text evidence="1">The sequence shown here is derived from an EMBL/GenBank/DDBJ whole genome shotgun (WGS) entry which is preliminary data.</text>
</comment>
<reference evidence="2" key="1">
    <citation type="journal article" date="2019" name="Int. J. Syst. Evol. Microbiol.">
        <title>The Global Catalogue of Microorganisms (GCM) 10K type strain sequencing project: providing services to taxonomists for standard genome sequencing and annotation.</title>
        <authorList>
            <consortium name="The Broad Institute Genomics Platform"/>
            <consortium name="The Broad Institute Genome Sequencing Center for Infectious Disease"/>
            <person name="Wu L."/>
            <person name="Ma J."/>
        </authorList>
    </citation>
    <scope>NUCLEOTIDE SEQUENCE [LARGE SCALE GENOMIC DNA]</scope>
    <source>
        <strain evidence="2">CGMCC 1.16306</strain>
    </source>
</reference>
<evidence type="ECO:0000313" key="1">
    <source>
        <dbReference type="EMBL" id="MFC7358380.1"/>
    </source>
</evidence>
<keyword evidence="2" id="KW-1185">Reference proteome</keyword>
<dbReference type="Proteomes" id="UP001596415">
    <property type="component" value="Unassembled WGS sequence"/>
</dbReference>